<evidence type="ECO:0000256" key="1">
    <source>
        <dbReference type="ARBA" id="ARBA00004496"/>
    </source>
</evidence>
<dbReference type="PANTHER" id="PTHR11586">
    <property type="entry name" value="TRNA-AMINOACYLATION COFACTOR ARC1 FAMILY MEMBER"/>
    <property type="match status" value="1"/>
</dbReference>
<sequence>MSVSEFVAAAEKADSSLMGSNEKDQQAIQELSTETEGLAKDVASLNSRLTPLTYLYSNQPSSADVSLYCHLHPTFLNLPTSAHPSHPALTRYFLQIQSLPPVQSAHSSLPNSFPPVDINIADLAIPEREVIDLKKEKKAKKPAAAVADGAAEKAGEVAGQAKAATEGVVAQAQSAVAGAAGTVSGAAASAAGAVQGALAGAAAAFSTAAGDVKAAVVGEAEGEAAPVEAAKDGKKKEKKAKPAKAQPVKEAPTGPMPSMIDLRVGKVLDVKKHPEADSLYVEQIDVGEAEPRTVCSGLVKYMTEDQIRGATVIVVCNLKPVTMRGVKSFAMLLCASSSVGKDVEGGIEFVVPPEGSKAGERVYFEGEKYENAKPEEMLNPKKKVFETIQPDFTTLDNLDAAWIDPETKTVHKLRTKDGVLRAPTLKGAHLS</sequence>
<evidence type="ECO:0000259" key="8">
    <source>
        <dbReference type="PROSITE" id="PS50405"/>
    </source>
</evidence>
<dbReference type="FunFam" id="2.40.50.140:FF:000047">
    <property type="entry name" value="tyrosine--tRNA ligase, cytoplasmic isoform X2"/>
    <property type="match status" value="1"/>
</dbReference>
<evidence type="ECO:0000256" key="6">
    <source>
        <dbReference type="PROSITE-ProRule" id="PRU00209"/>
    </source>
</evidence>
<dbReference type="InterPro" id="IPR002547">
    <property type="entry name" value="tRNA-bd_dom"/>
</dbReference>
<dbReference type="PROSITE" id="PS50405">
    <property type="entry name" value="GST_CTER"/>
    <property type="match status" value="1"/>
</dbReference>
<keyword evidence="5" id="KW-0648">Protein biosynthesis</keyword>
<feature type="domain" description="TRNA-binding" evidence="9">
    <location>
        <begin position="256"/>
        <end position="363"/>
    </location>
</feature>
<dbReference type="Pfam" id="PF01588">
    <property type="entry name" value="tRNA_bind"/>
    <property type="match status" value="1"/>
</dbReference>
<dbReference type="Gene3D" id="2.40.50.140">
    <property type="entry name" value="Nucleic acid-binding proteins"/>
    <property type="match status" value="1"/>
</dbReference>
<organism evidence="10 11">
    <name type="scientific">Dioszegia hungarica</name>
    <dbReference type="NCBI Taxonomy" id="4972"/>
    <lineage>
        <taxon>Eukaryota</taxon>
        <taxon>Fungi</taxon>
        <taxon>Dikarya</taxon>
        <taxon>Basidiomycota</taxon>
        <taxon>Agaricomycotina</taxon>
        <taxon>Tremellomycetes</taxon>
        <taxon>Tremellales</taxon>
        <taxon>Bulleribasidiaceae</taxon>
        <taxon>Dioszegia</taxon>
    </lineage>
</organism>
<dbReference type="InterPro" id="IPR036282">
    <property type="entry name" value="Glutathione-S-Trfase_C_sf"/>
</dbReference>
<dbReference type="AlphaFoldDB" id="A0AA38LTH8"/>
<dbReference type="SUPFAM" id="SSF50249">
    <property type="entry name" value="Nucleic acid-binding proteins"/>
    <property type="match status" value="1"/>
</dbReference>
<keyword evidence="3 6" id="KW-0820">tRNA-binding</keyword>
<dbReference type="RefSeq" id="XP_052946674.1">
    <property type="nucleotide sequence ID" value="XM_053093515.1"/>
</dbReference>
<dbReference type="GeneID" id="77732720"/>
<evidence type="ECO:0000256" key="4">
    <source>
        <dbReference type="ARBA" id="ARBA00022884"/>
    </source>
</evidence>
<proteinExistence type="predicted"/>
<dbReference type="InterPro" id="IPR012340">
    <property type="entry name" value="NA-bd_OB-fold"/>
</dbReference>
<feature type="compositionally biased region" description="Low complexity" evidence="7">
    <location>
        <begin position="243"/>
        <end position="252"/>
    </location>
</feature>
<evidence type="ECO:0000256" key="3">
    <source>
        <dbReference type="ARBA" id="ARBA00022555"/>
    </source>
</evidence>
<reference evidence="10" key="1">
    <citation type="journal article" date="2022" name="G3 (Bethesda)">
        <title>High quality genome of the basidiomycete yeast Dioszegia hungarica PDD-24b-2 isolated from cloud water.</title>
        <authorList>
            <person name="Jarrige D."/>
            <person name="Haridas S."/>
            <person name="Bleykasten-Grosshans C."/>
            <person name="Joly M."/>
            <person name="Nadalig T."/>
            <person name="Sancelme M."/>
            <person name="Vuilleumier S."/>
            <person name="Grigoriev I.V."/>
            <person name="Amato P."/>
            <person name="Bringel F."/>
        </authorList>
    </citation>
    <scope>NUCLEOTIDE SEQUENCE</scope>
    <source>
        <strain evidence="10">PDD-24b-2</strain>
    </source>
</reference>
<dbReference type="PROSITE" id="PS50886">
    <property type="entry name" value="TRBD"/>
    <property type="match status" value="1"/>
</dbReference>
<dbReference type="InterPro" id="IPR051270">
    <property type="entry name" value="Tyrosine-tRNA_ligase_regulator"/>
</dbReference>
<gene>
    <name evidence="10" type="ORF">MKK02DRAFT_45606</name>
</gene>
<dbReference type="GO" id="GO:0006412">
    <property type="term" value="P:translation"/>
    <property type="evidence" value="ECO:0007669"/>
    <property type="project" value="UniProtKB-KW"/>
</dbReference>
<dbReference type="SUPFAM" id="SSF47616">
    <property type="entry name" value="GST C-terminal domain-like"/>
    <property type="match status" value="1"/>
</dbReference>
<dbReference type="InterPro" id="IPR010987">
    <property type="entry name" value="Glutathione-S-Trfase_C-like"/>
</dbReference>
<dbReference type="EMBL" id="JAKWFO010000005">
    <property type="protein sequence ID" value="KAI9636897.1"/>
    <property type="molecule type" value="Genomic_DNA"/>
</dbReference>
<comment type="subcellular location">
    <subcellularLocation>
        <location evidence="1">Cytoplasm</location>
    </subcellularLocation>
</comment>
<dbReference type="Proteomes" id="UP001164286">
    <property type="component" value="Unassembled WGS sequence"/>
</dbReference>
<evidence type="ECO:0000259" key="9">
    <source>
        <dbReference type="PROSITE" id="PS50886"/>
    </source>
</evidence>
<keyword evidence="4 6" id="KW-0694">RNA-binding</keyword>
<evidence type="ECO:0000256" key="5">
    <source>
        <dbReference type="ARBA" id="ARBA00022917"/>
    </source>
</evidence>
<keyword evidence="2" id="KW-0963">Cytoplasm</keyword>
<dbReference type="GO" id="GO:0000049">
    <property type="term" value="F:tRNA binding"/>
    <property type="evidence" value="ECO:0007669"/>
    <property type="project" value="UniProtKB-UniRule"/>
</dbReference>
<evidence type="ECO:0000313" key="11">
    <source>
        <dbReference type="Proteomes" id="UP001164286"/>
    </source>
</evidence>
<protein>
    <submittedName>
        <fullName evidence="10">tRNA binding protein</fullName>
    </submittedName>
</protein>
<dbReference type="CDD" id="cd02799">
    <property type="entry name" value="tRNA_bind_EMAP-II_like"/>
    <property type="match status" value="1"/>
</dbReference>
<keyword evidence="11" id="KW-1185">Reference proteome</keyword>
<dbReference type="PANTHER" id="PTHR11586:SF33">
    <property type="entry name" value="AMINOACYL TRNA SYNTHASE COMPLEX-INTERACTING MULTIFUNCTIONAL PROTEIN 1"/>
    <property type="match status" value="1"/>
</dbReference>
<accession>A0AA38LTH8</accession>
<feature type="region of interest" description="Disordered" evidence="7">
    <location>
        <begin position="223"/>
        <end position="256"/>
    </location>
</feature>
<evidence type="ECO:0000313" key="10">
    <source>
        <dbReference type="EMBL" id="KAI9636897.1"/>
    </source>
</evidence>
<dbReference type="GO" id="GO:0017102">
    <property type="term" value="C:methionyl glutamyl tRNA synthetase complex"/>
    <property type="evidence" value="ECO:0007669"/>
    <property type="project" value="TreeGrafter"/>
</dbReference>
<evidence type="ECO:0000256" key="2">
    <source>
        <dbReference type="ARBA" id="ARBA00022490"/>
    </source>
</evidence>
<feature type="domain" description="GST C-terminal" evidence="8">
    <location>
        <begin position="1"/>
        <end position="118"/>
    </location>
</feature>
<comment type="caution">
    <text evidence="10">The sequence shown here is derived from an EMBL/GenBank/DDBJ whole genome shotgun (WGS) entry which is preliminary data.</text>
</comment>
<name>A0AA38LTH8_9TREE</name>
<dbReference type="Gene3D" id="1.20.1050.10">
    <property type="match status" value="1"/>
</dbReference>
<evidence type="ECO:0000256" key="7">
    <source>
        <dbReference type="SAM" id="MobiDB-lite"/>
    </source>
</evidence>